<dbReference type="GO" id="GO:0005975">
    <property type="term" value="P:carbohydrate metabolic process"/>
    <property type="evidence" value="ECO:0007669"/>
    <property type="project" value="InterPro"/>
</dbReference>
<dbReference type="AlphaFoldDB" id="A0A9D1T8R3"/>
<accession>A0A9D1T8R3</accession>
<gene>
    <name evidence="5" type="ORF">IAC80_04605</name>
</gene>
<dbReference type="Pfam" id="PF00128">
    <property type="entry name" value="Alpha-amylase"/>
    <property type="match status" value="1"/>
</dbReference>
<dbReference type="InterPro" id="IPR013780">
    <property type="entry name" value="Glyco_hydro_b"/>
</dbReference>
<dbReference type="InterPro" id="IPR017853">
    <property type="entry name" value="GH"/>
</dbReference>
<evidence type="ECO:0000256" key="1">
    <source>
        <dbReference type="ARBA" id="ARBA00008061"/>
    </source>
</evidence>
<proteinExistence type="inferred from homology"/>
<dbReference type="InterPro" id="IPR032091">
    <property type="entry name" value="Malt_amylase-like_C"/>
</dbReference>
<dbReference type="Gene3D" id="3.20.20.80">
    <property type="entry name" value="Glycosidases"/>
    <property type="match status" value="1"/>
</dbReference>
<evidence type="ECO:0000313" key="5">
    <source>
        <dbReference type="EMBL" id="HIV23203.1"/>
    </source>
</evidence>
<dbReference type="Gene3D" id="2.60.40.1180">
    <property type="entry name" value="Golgi alpha-mannosidase II"/>
    <property type="match status" value="1"/>
</dbReference>
<comment type="similarity">
    <text evidence="1">Belongs to the glycosyl hydrolase 13 family.</text>
</comment>
<dbReference type="PANTHER" id="PTHR10357:SF210">
    <property type="entry name" value="MALTODEXTRIN GLUCOSIDASE"/>
    <property type="match status" value="1"/>
</dbReference>
<protein>
    <submittedName>
        <fullName evidence="5">Alpha-glucosidase C-terminal domain-containing protein</fullName>
    </submittedName>
</protein>
<dbReference type="EMBL" id="DVOS01000040">
    <property type="protein sequence ID" value="HIV23203.1"/>
    <property type="molecule type" value="Genomic_DNA"/>
</dbReference>
<comment type="caution">
    <text evidence="5">The sequence shown here is derived from an EMBL/GenBank/DDBJ whole genome shotgun (WGS) entry which is preliminary data.</text>
</comment>
<evidence type="ECO:0000259" key="4">
    <source>
        <dbReference type="SMART" id="SM00642"/>
    </source>
</evidence>
<dbReference type="Proteomes" id="UP000886889">
    <property type="component" value="Unassembled WGS sequence"/>
</dbReference>
<feature type="domain" description="Glycosyl hydrolase family 13 catalytic" evidence="4">
    <location>
        <begin position="8"/>
        <end position="362"/>
    </location>
</feature>
<dbReference type="CDD" id="cd11353">
    <property type="entry name" value="AmyAc_euk_bac_CMD_like"/>
    <property type="match status" value="1"/>
</dbReference>
<evidence type="ECO:0000313" key="6">
    <source>
        <dbReference type="Proteomes" id="UP000886889"/>
    </source>
</evidence>
<dbReference type="GO" id="GO:0016798">
    <property type="term" value="F:hydrolase activity, acting on glycosyl bonds"/>
    <property type="evidence" value="ECO:0007669"/>
    <property type="project" value="UniProtKB-KW"/>
</dbReference>
<dbReference type="SUPFAM" id="SSF51445">
    <property type="entry name" value="(Trans)glycosidases"/>
    <property type="match status" value="1"/>
</dbReference>
<organism evidence="5 6">
    <name type="scientific">Candidatus Merdiplasma excrementigallinarum</name>
    <dbReference type="NCBI Taxonomy" id="2840864"/>
    <lineage>
        <taxon>Bacteria</taxon>
        <taxon>Bacillati</taxon>
        <taxon>Bacillota</taxon>
        <taxon>Clostridia</taxon>
        <taxon>Lachnospirales</taxon>
        <taxon>Lachnospiraceae</taxon>
        <taxon>Lachnospiraceae incertae sedis</taxon>
        <taxon>Candidatus Merdiplasma</taxon>
    </lineage>
</organism>
<dbReference type="InterPro" id="IPR006047">
    <property type="entry name" value="GH13_cat_dom"/>
</dbReference>
<reference evidence="5" key="1">
    <citation type="submission" date="2020-10" db="EMBL/GenBank/DDBJ databases">
        <authorList>
            <person name="Gilroy R."/>
        </authorList>
    </citation>
    <scope>NUCLEOTIDE SEQUENCE</scope>
    <source>
        <strain evidence="5">ChiBcec6-7307</strain>
    </source>
</reference>
<sequence length="450" mass="51583">MSKWYETAVFYHIYPLGLCGAPRENRGEGVEHRLPGLEEWLPHIADLGCQGLYIGPLFESSGHGYDTKDYKQVDRRLGDNEDLKHFVKKAHELGIRVVVDGVFNHTGREFFAFEDIRRSREGSRYCGWYKGINFGWNSAFNDGFGYESWRNCGDLVNLNLQNPEVKQYLFDVIRFWIHEFDIDGIRLDCADCLDFAFMKEMRRITEQEKEDFWLMGEVIHGDYSRWANPEMLHSVTNYELHKGLYSGHNDHNYFEIAHTIRRQFEENGGIYRGRILYSFVDNHDVSRIVNKLNDRGHLKPVYTLLYTLPGLPSVYYGSEWGIQGRKEEGDPALRPAIELEEIQKNPPVPGLEEFVALLGKCRREYPVIGQGRYRELALTNRQYAFARIGEGEAAVIAVNNDENPAQMRIRLPLAAGKIVEALSGEPAQASGGELEVNLPADGCAIFICTE</sequence>
<keyword evidence="3" id="KW-0326">Glycosidase</keyword>
<dbReference type="Pfam" id="PF16657">
    <property type="entry name" value="Malt_amylase_C"/>
    <property type="match status" value="1"/>
</dbReference>
<evidence type="ECO:0000256" key="2">
    <source>
        <dbReference type="ARBA" id="ARBA00022801"/>
    </source>
</evidence>
<dbReference type="SUPFAM" id="SSF51011">
    <property type="entry name" value="Glycosyl hydrolase domain"/>
    <property type="match status" value="1"/>
</dbReference>
<keyword evidence="2" id="KW-0378">Hydrolase</keyword>
<evidence type="ECO:0000256" key="3">
    <source>
        <dbReference type="ARBA" id="ARBA00023295"/>
    </source>
</evidence>
<dbReference type="PANTHER" id="PTHR10357">
    <property type="entry name" value="ALPHA-AMYLASE FAMILY MEMBER"/>
    <property type="match status" value="1"/>
</dbReference>
<dbReference type="SMART" id="SM00642">
    <property type="entry name" value="Aamy"/>
    <property type="match status" value="1"/>
</dbReference>
<reference evidence="5" key="2">
    <citation type="journal article" date="2021" name="PeerJ">
        <title>Extensive microbial diversity within the chicken gut microbiome revealed by metagenomics and culture.</title>
        <authorList>
            <person name="Gilroy R."/>
            <person name="Ravi A."/>
            <person name="Getino M."/>
            <person name="Pursley I."/>
            <person name="Horton D.L."/>
            <person name="Alikhan N.F."/>
            <person name="Baker D."/>
            <person name="Gharbi K."/>
            <person name="Hall N."/>
            <person name="Watson M."/>
            <person name="Adriaenssens E.M."/>
            <person name="Foster-Nyarko E."/>
            <person name="Jarju S."/>
            <person name="Secka A."/>
            <person name="Antonio M."/>
            <person name="Oren A."/>
            <person name="Chaudhuri R.R."/>
            <person name="La Ragione R."/>
            <person name="Hildebrand F."/>
            <person name="Pallen M.J."/>
        </authorList>
    </citation>
    <scope>NUCLEOTIDE SEQUENCE</scope>
    <source>
        <strain evidence="5">ChiBcec6-7307</strain>
    </source>
</reference>
<name>A0A9D1T8R3_9FIRM</name>